<dbReference type="InterPro" id="IPR038365">
    <property type="entry name" value="EcoRII_C_sf"/>
</dbReference>
<dbReference type="GO" id="GO:0009307">
    <property type="term" value="P:DNA restriction-modification system"/>
    <property type="evidence" value="ECO:0007669"/>
    <property type="project" value="InterPro"/>
</dbReference>
<dbReference type="GO" id="GO:0009036">
    <property type="term" value="F:type II site-specific deoxyribonuclease activity"/>
    <property type="evidence" value="ECO:0007669"/>
    <property type="project" value="InterPro"/>
</dbReference>
<proteinExistence type="predicted"/>
<dbReference type="Pfam" id="PF09019">
    <property type="entry name" value="EcoRII-C"/>
    <property type="match status" value="1"/>
</dbReference>
<dbReference type="REBASE" id="290176">
    <property type="entry name" value="Bvi12905ORF545P"/>
</dbReference>
<dbReference type="InterPro" id="IPR011335">
    <property type="entry name" value="Restrct_endonuc-II-like"/>
</dbReference>
<dbReference type="RefSeq" id="WP_197721517.1">
    <property type="nucleotide sequence ID" value="NZ_LR134529.1"/>
</dbReference>
<gene>
    <name evidence="2" type="ORF">NCTC12905_00544</name>
</gene>
<dbReference type="InterPro" id="IPR015109">
    <property type="entry name" value="Restrct_endonuc_II_EcoRII_C"/>
</dbReference>
<evidence type="ECO:0000313" key="2">
    <source>
        <dbReference type="EMBL" id="VEJ44901.1"/>
    </source>
</evidence>
<dbReference type="Proteomes" id="UP000274201">
    <property type="component" value="Chromosome"/>
</dbReference>
<dbReference type="AlphaFoldDB" id="A0A3S4YYJ6"/>
<name>A0A3S4YYJ6_BARVI</name>
<evidence type="ECO:0000259" key="1">
    <source>
        <dbReference type="Pfam" id="PF09019"/>
    </source>
</evidence>
<protein>
    <submittedName>
        <fullName evidence="2">EcoRII C terminal</fullName>
    </submittedName>
</protein>
<organism evidence="2 3">
    <name type="scientific">Bartonella vinsonii</name>
    <name type="common">Rochalimaea vinsonii</name>
    <dbReference type="NCBI Taxonomy" id="33047"/>
    <lineage>
        <taxon>Bacteria</taxon>
        <taxon>Pseudomonadati</taxon>
        <taxon>Pseudomonadota</taxon>
        <taxon>Alphaproteobacteria</taxon>
        <taxon>Hyphomicrobiales</taxon>
        <taxon>Bartonellaceae</taxon>
        <taxon>Bartonella</taxon>
    </lineage>
</organism>
<reference evidence="2 3" key="1">
    <citation type="submission" date="2018-12" db="EMBL/GenBank/DDBJ databases">
        <authorList>
            <consortium name="Pathogen Informatics"/>
        </authorList>
    </citation>
    <scope>NUCLEOTIDE SEQUENCE [LARGE SCALE GENOMIC DNA]</scope>
    <source>
        <strain evidence="2 3">NCTC12905</strain>
    </source>
</reference>
<sequence>MTDIGYKSLEDFCGLDEKEKKSFGNFLKKKRSELISPMDKIVSQVVQENKQIIDELLKKEEVSKTIFDMRELSYSVLLKQESAFNSAILMEISHQFEMPKRIITELSLKLFQLNIHDSHKFNEQLINCFGQYAGKIIPYIYALCLSNTQSRRSRAGKTFEDIIYFLYNHFGYSFDAQKEVGKDLFKKAGLGKMVDSVLPSIKCFKKRRDKAIIGTMKTTLRERWQEVIEEQSRSQVPNIHLLTVDDKISVNKIEQMNKHNIVIVVLNTVKNQEKILHNHSVIDFETYFLKELPEMFNYWKNQ</sequence>
<dbReference type="GO" id="GO:0003677">
    <property type="term" value="F:DNA binding"/>
    <property type="evidence" value="ECO:0007669"/>
    <property type="project" value="InterPro"/>
</dbReference>
<dbReference type="SUPFAM" id="SSF52980">
    <property type="entry name" value="Restriction endonuclease-like"/>
    <property type="match status" value="1"/>
</dbReference>
<dbReference type="Gene3D" id="3.40.91.80">
    <property type="match status" value="1"/>
</dbReference>
<evidence type="ECO:0000313" key="3">
    <source>
        <dbReference type="Proteomes" id="UP000274201"/>
    </source>
</evidence>
<dbReference type="CDD" id="cd22320">
    <property type="entry name" value="Ecl18kI-like"/>
    <property type="match status" value="1"/>
</dbReference>
<accession>A0A3S4YYJ6</accession>
<dbReference type="EMBL" id="LR134529">
    <property type="protein sequence ID" value="VEJ44901.1"/>
    <property type="molecule type" value="Genomic_DNA"/>
</dbReference>
<feature type="domain" description="Restriction endonuclease type II EcoRII C-terminal" evidence="1">
    <location>
        <begin position="142"/>
        <end position="287"/>
    </location>
</feature>